<dbReference type="EC" id="3.4.21.89" evidence="3 6"/>
<dbReference type="Gene3D" id="2.10.109.10">
    <property type="entry name" value="Umud Fragment, subunit A"/>
    <property type="match status" value="1"/>
</dbReference>
<dbReference type="Pfam" id="PF10502">
    <property type="entry name" value="Peptidase_S26"/>
    <property type="match status" value="1"/>
</dbReference>
<evidence type="ECO:0000256" key="6">
    <source>
        <dbReference type="RuleBase" id="RU362042"/>
    </source>
</evidence>
<dbReference type="Proteomes" id="UP000500882">
    <property type="component" value="Chromosome"/>
</dbReference>
<dbReference type="EMBL" id="AP022660">
    <property type="protein sequence ID" value="BCA50480.1"/>
    <property type="molecule type" value="Genomic_DNA"/>
</dbReference>
<dbReference type="AlphaFoldDB" id="A0A679HBL7"/>
<dbReference type="GO" id="GO:0016020">
    <property type="term" value="C:membrane"/>
    <property type="evidence" value="ECO:0007669"/>
    <property type="project" value="UniProtKB-SubCell"/>
</dbReference>
<dbReference type="InterPro" id="IPR036286">
    <property type="entry name" value="LexA/Signal_pep-like_sf"/>
</dbReference>
<dbReference type="InterPro" id="IPR019758">
    <property type="entry name" value="Pept_S26A_signal_pept_1_CS"/>
</dbReference>
<dbReference type="InterPro" id="IPR000223">
    <property type="entry name" value="Pept_S26A_signal_pept_1"/>
</dbReference>
<proteinExistence type="inferred from homology"/>
<dbReference type="PANTHER" id="PTHR43390:SF1">
    <property type="entry name" value="CHLOROPLAST PROCESSING PEPTIDASE"/>
    <property type="match status" value="1"/>
</dbReference>
<dbReference type="PANTHER" id="PTHR43390">
    <property type="entry name" value="SIGNAL PEPTIDASE I"/>
    <property type="match status" value="1"/>
</dbReference>
<dbReference type="CDD" id="cd06530">
    <property type="entry name" value="S26_SPase_I"/>
    <property type="match status" value="1"/>
</dbReference>
<evidence type="ECO:0000256" key="2">
    <source>
        <dbReference type="ARBA" id="ARBA00009370"/>
    </source>
</evidence>
<dbReference type="GO" id="GO:0004252">
    <property type="term" value="F:serine-type endopeptidase activity"/>
    <property type="evidence" value="ECO:0007669"/>
    <property type="project" value="InterPro"/>
</dbReference>
<evidence type="ECO:0000256" key="1">
    <source>
        <dbReference type="ARBA" id="ARBA00000677"/>
    </source>
</evidence>
<sequence>MSPTLVGGDYIFASMQIPGRRIWEEDATHPGHYLIHRKEGVRRVQKKDVVVFNFPYAENKEKMIIGDDVFYCKRCAAVPGETYQWMVNDEWRSVYLPEIGDSIRIDSINYNDYRKCIEYETESLMRMDEAGQVYLADTLLGVYCFQHDYYFMCGDNTNDSYDSRYWGILPDDFILGVGQIIWFSRDQKTKQIRWNRIFKKI</sequence>
<comment type="similarity">
    <text evidence="2 6">Belongs to the peptidase S26 family.</text>
</comment>
<feature type="domain" description="Peptidase S26" evidence="7">
    <location>
        <begin position="6"/>
        <end position="183"/>
    </location>
</feature>
<reference evidence="8 9" key="1">
    <citation type="submission" date="2020-02" db="EMBL/GenBank/DDBJ databases">
        <title>Whole-genome sequencing and comparative analysis of the genomes of Bacteroides thetaiotaomicron and Escherichia coli isolated from a healthy resident in Vietnam.</title>
        <authorList>
            <person name="Mohsin M."/>
            <person name="Tanaka K."/>
            <person name="Kawahara R."/>
            <person name="Kondo S."/>
            <person name="Noguchi H."/>
            <person name="Motooka D."/>
            <person name="Nakamura S."/>
            <person name="Khong D.T."/>
            <person name="Nguyen T.N."/>
            <person name="Tran H.T."/>
            <person name="Yamamoto Y."/>
        </authorList>
    </citation>
    <scope>NUCLEOTIDE SEQUENCE [LARGE SCALE GENOMIC DNA]</scope>
    <source>
        <strain evidence="8 9">F9-2</strain>
    </source>
</reference>
<dbReference type="NCBIfam" id="TIGR02227">
    <property type="entry name" value="sigpep_I_bact"/>
    <property type="match status" value="1"/>
</dbReference>
<dbReference type="InterPro" id="IPR019533">
    <property type="entry name" value="Peptidase_S26"/>
</dbReference>
<dbReference type="PROSITE" id="PS00761">
    <property type="entry name" value="SPASE_I_3"/>
    <property type="match status" value="1"/>
</dbReference>
<name>A0A679HBL7_BACT4</name>
<evidence type="ECO:0000259" key="7">
    <source>
        <dbReference type="Pfam" id="PF10502"/>
    </source>
</evidence>
<evidence type="ECO:0000256" key="4">
    <source>
        <dbReference type="ARBA" id="ARBA00019232"/>
    </source>
</evidence>
<evidence type="ECO:0000256" key="3">
    <source>
        <dbReference type="ARBA" id="ARBA00013208"/>
    </source>
</evidence>
<accession>A0A679HBL7</accession>
<comment type="catalytic activity">
    <reaction evidence="1 6">
        <text>Cleavage of hydrophobic, N-terminal signal or leader sequences from secreted and periplasmic proteins.</text>
        <dbReference type="EC" id="3.4.21.89"/>
    </reaction>
</comment>
<gene>
    <name evidence="8" type="ORF">BatF92_24220</name>
</gene>
<keyword evidence="5 6" id="KW-0378">Hydrolase</keyword>
<evidence type="ECO:0000313" key="9">
    <source>
        <dbReference type="Proteomes" id="UP000500882"/>
    </source>
</evidence>
<dbReference type="PRINTS" id="PR00727">
    <property type="entry name" value="LEADERPTASE"/>
</dbReference>
<keyword evidence="6" id="KW-0645">Protease</keyword>
<evidence type="ECO:0000313" key="8">
    <source>
        <dbReference type="EMBL" id="BCA50480.1"/>
    </source>
</evidence>
<comment type="subcellular location">
    <subcellularLocation>
        <location evidence="6">Membrane</location>
        <topology evidence="6">Single-pass type II membrane protein</topology>
    </subcellularLocation>
</comment>
<dbReference type="GO" id="GO:0006465">
    <property type="term" value="P:signal peptide processing"/>
    <property type="evidence" value="ECO:0007669"/>
    <property type="project" value="InterPro"/>
</dbReference>
<dbReference type="SUPFAM" id="SSF51306">
    <property type="entry name" value="LexA/Signal peptidase"/>
    <property type="match status" value="1"/>
</dbReference>
<protein>
    <recommendedName>
        <fullName evidence="4 6">Signal peptidase I</fullName>
        <ecNumber evidence="3 6">3.4.21.89</ecNumber>
    </recommendedName>
</protein>
<organism evidence="8 9">
    <name type="scientific">Bacteroides thetaiotaomicron</name>
    <dbReference type="NCBI Taxonomy" id="818"/>
    <lineage>
        <taxon>Bacteria</taxon>
        <taxon>Pseudomonadati</taxon>
        <taxon>Bacteroidota</taxon>
        <taxon>Bacteroidia</taxon>
        <taxon>Bacteroidales</taxon>
        <taxon>Bacteroidaceae</taxon>
        <taxon>Bacteroides</taxon>
    </lineage>
</organism>
<dbReference type="GO" id="GO:0009003">
    <property type="term" value="F:signal peptidase activity"/>
    <property type="evidence" value="ECO:0007669"/>
    <property type="project" value="UniProtKB-EC"/>
</dbReference>
<evidence type="ECO:0000256" key="5">
    <source>
        <dbReference type="ARBA" id="ARBA00022801"/>
    </source>
</evidence>